<gene>
    <name evidence="1" type="ORF">LDC_0279</name>
</gene>
<name>D9PFJ7_9ZZZZ</name>
<dbReference type="AlphaFoldDB" id="D9PFJ7"/>
<reference evidence="1" key="2">
    <citation type="journal article" date="2011" name="Microb. Ecol.">
        <title>Taxonomic and Functional Metagenomic Profiling of the Microbial Community in the Anoxic Sediment of a Sub-saline Shallow Lake (Laguna de Carrizo, Central Spain).</title>
        <authorList>
            <person name="Ferrer M."/>
            <person name="Guazzaroni M.E."/>
            <person name="Richter M."/>
            <person name="Garcia-Salamanca A."/>
            <person name="Yarza P."/>
            <person name="Suarez-Suarez A."/>
            <person name="Solano J."/>
            <person name="Alcaide M."/>
            <person name="van Dillewijn P."/>
            <person name="Molina-Henares M.A."/>
            <person name="Lopez-Cortes N."/>
            <person name="Al-Ramahi Y."/>
            <person name="Guerrero C."/>
            <person name="Acosta A."/>
            <person name="de Eugenio L.I."/>
            <person name="Martinez V."/>
            <person name="Marques S."/>
            <person name="Rojo F."/>
            <person name="Santero E."/>
            <person name="Genilloud O."/>
            <person name="Perez-Perez J."/>
            <person name="Rossello-Mora R."/>
            <person name="Ramos J.L."/>
        </authorList>
    </citation>
    <scope>NUCLEOTIDE SEQUENCE</scope>
</reference>
<accession>D9PFJ7</accession>
<reference evidence="1" key="1">
    <citation type="submission" date="2010-07" db="EMBL/GenBank/DDBJ databases">
        <authorList>
            <consortium name="CONSOLIDER consortium CSD2007-00005"/>
            <person name="Guazzaroni M.-E."/>
            <person name="Richter M."/>
            <person name="Garcia-Salamanca A."/>
            <person name="Yarza P."/>
            <person name="Ferrer M."/>
        </authorList>
    </citation>
    <scope>NUCLEOTIDE SEQUENCE</scope>
</reference>
<organism evidence="1">
    <name type="scientific">sediment metagenome</name>
    <dbReference type="NCBI Taxonomy" id="749907"/>
    <lineage>
        <taxon>unclassified sequences</taxon>
        <taxon>metagenomes</taxon>
        <taxon>ecological metagenomes</taxon>
    </lineage>
</organism>
<proteinExistence type="predicted"/>
<comment type="caution">
    <text evidence="1">The sequence shown here is derived from an EMBL/GenBank/DDBJ whole genome shotgun (WGS) entry which is preliminary data.</text>
</comment>
<evidence type="ECO:0000313" key="1">
    <source>
        <dbReference type="EMBL" id="EFK97673.1"/>
    </source>
</evidence>
<dbReference type="EMBL" id="ADZX01000072">
    <property type="protein sequence ID" value="EFK97673.1"/>
    <property type="molecule type" value="Genomic_DNA"/>
</dbReference>
<protein>
    <submittedName>
        <fullName evidence="1">Uncharacterized protein</fullName>
    </submittedName>
</protein>
<sequence>MISCSDNIGAYSFAKYSASSAPTLKDIIVQALPNTASFIDGLSHFCHAFHQI</sequence>